<reference evidence="2 3" key="1">
    <citation type="submission" date="2019-10" db="EMBL/GenBank/DDBJ databases">
        <title>Georgenia wutianyii sp. nov. and Georgenia yuyongxinii sp. nov. isolated from plateau pika (Ochotona curzoniae) in the Qinghai-Tibet plateau of China.</title>
        <authorList>
            <person name="Tian Z."/>
        </authorList>
    </citation>
    <scope>NUCLEOTIDE SEQUENCE [LARGE SCALE GENOMIC DNA]</scope>
    <source>
        <strain evidence="2 3">JCM 19765</strain>
    </source>
</reference>
<dbReference type="AlphaFoldDB" id="A0A6N7ECP7"/>
<name>A0A6N7ECP7_9MICO</name>
<evidence type="ECO:0000256" key="1">
    <source>
        <dbReference type="SAM" id="Phobius"/>
    </source>
</evidence>
<organism evidence="2 3">
    <name type="scientific">Georgenia subflava</name>
    <dbReference type="NCBI Taxonomy" id="1622177"/>
    <lineage>
        <taxon>Bacteria</taxon>
        <taxon>Bacillati</taxon>
        <taxon>Actinomycetota</taxon>
        <taxon>Actinomycetes</taxon>
        <taxon>Micrococcales</taxon>
        <taxon>Bogoriellaceae</taxon>
        <taxon>Georgenia</taxon>
    </lineage>
</organism>
<comment type="caution">
    <text evidence="2">The sequence shown here is derived from an EMBL/GenBank/DDBJ whole genome shotgun (WGS) entry which is preliminary data.</text>
</comment>
<accession>A0A6N7ECP7</accession>
<protein>
    <submittedName>
        <fullName evidence="2">DUF1622 domain-containing protein</fullName>
    </submittedName>
</protein>
<dbReference type="Proteomes" id="UP000437709">
    <property type="component" value="Unassembled WGS sequence"/>
</dbReference>
<dbReference type="RefSeq" id="WP_152194066.1">
    <property type="nucleotide sequence ID" value="NZ_VUKD01000001.1"/>
</dbReference>
<keyword evidence="1" id="KW-1133">Transmembrane helix</keyword>
<keyword evidence="1" id="KW-0472">Membrane</keyword>
<gene>
    <name evidence="2" type="ORF">GB881_02180</name>
</gene>
<keyword evidence="1" id="KW-0812">Transmembrane</keyword>
<dbReference type="EMBL" id="WHPC01000004">
    <property type="protein sequence ID" value="MPV35869.1"/>
    <property type="molecule type" value="Genomic_DNA"/>
</dbReference>
<evidence type="ECO:0000313" key="2">
    <source>
        <dbReference type="EMBL" id="MPV35869.1"/>
    </source>
</evidence>
<keyword evidence="3" id="KW-1185">Reference proteome</keyword>
<evidence type="ECO:0000313" key="3">
    <source>
        <dbReference type="Proteomes" id="UP000437709"/>
    </source>
</evidence>
<sequence>MTGVVASAAVAITAAGVVVALAVAVRAGLRTAIPVLLDFLLAAGLLRLTVDLEWDAIAGTALIVAIRHLITAGLAFGAPPGCAGKDADAGHDRDVAGSRDA</sequence>
<proteinExistence type="predicted"/>
<feature type="transmembrane region" description="Helical" evidence="1">
    <location>
        <begin position="6"/>
        <end position="25"/>
    </location>
</feature>
<feature type="transmembrane region" description="Helical" evidence="1">
    <location>
        <begin position="56"/>
        <end position="76"/>
    </location>
</feature>